<reference evidence="1" key="1">
    <citation type="submission" date="2021-06" db="EMBL/GenBank/DDBJ databases">
        <authorList>
            <person name="Kallberg Y."/>
            <person name="Tangrot J."/>
            <person name="Rosling A."/>
        </authorList>
    </citation>
    <scope>NUCLEOTIDE SEQUENCE</scope>
    <source>
        <strain evidence="1">CL356</strain>
    </source>
</reference>
<dbReference type="EMBL" id="CAJVPT010074087">
    <property type="protein sequence ID" value="CAG8783749.1"/>
    <property type="molecule type" value="Genomic_DNA"/>
</dbReference>
<name>A0ACA9RA59_9GLOM</name>
<dbReference type="Proteomes" id="UP000789525">
    <property type="component" value="Unassembled WGS sequence"/>
</dbReference>
<evidence type="ECO:0000313" key="1">
    <source>
        <dbReference type="EMBL" id="CAG8783749.1"/>
    </source>
</evidence>
<gene>
    <name evidence="1" type="ORF">ACOLOM_LOCUS14448</name>
</gene>
<feature type="non-terminal residue" evidence="1">
    <location>
        <position position="85"/>
    </location>
</feature>
<keyword evidence="2" id="KW-1185">Reference proteome</keyword>
<accession>A0ACA9RA59</accession>
<sequence length="85" mass="9223">FLSEGNVSVTNNKRPSRSGAPIVTDEVGFIDQLQENDEDFEVTMEVAFYDRRVSSNDLGRGLDGGKFSKALALEDDPPGLSSNSL</sequence>
<feature type="non-terminal residue" evidence="1">
    <location>
        <position position="1"/>
    </location>
</feature>
<protein>
    <submittedName>
        <fullName evidence="1">12396_t:CDS:1</fullName>
    </submittedName>
</protein>
<comment type="caution">
    <text evidence="1">The sequence shown here is derived from an EMBL/GenBank/DDBJ whole genome shotgun (WGS) entry which is preliminary data.</text>
</comment>
<evidence type="ECO:0000313" key="2">
    <source>
        <dbReference type="Proteomes" id="UP000789525"/>
    </source>
</evidence>
<proteinExistence type="predicted"/>
<organism evidence="1 2">
    <name type="scientific">Acaulospora colombiana</name>
    <dbReference type="NCBI Taxonomy" id="27376"/>
    <lineage>
        <taxon>Eukaryota</taxon>
        <taxon>Fungi</taxon>
        <taxon>Fungi incertae sedis</taxon>
        <taxon>Mucoromycota</taxon>
        <taxon>Glomeromycotina</taxon>
        <taxon>Glomeromycetes</taxon>
        <taxon>Diversisporales</taxon>
        <taxon>Acaulosporaceae</taxon>
        <taxon>Acaulospora</taxon>
    </lineage>
</organism>